<reference evidence="1" key="1">
    <citation type="submission" date="2023-07" db="EMBL/GenBank/DDBJ databases">
        <title>A chromosome-level genome assembly of Lolium multiflorum.</title>
        <authorList>
            <person name="Chen Y."/>
            <person name="Copetti D."/>
            <person name="Kolliker R."/>
            <person name="Studer B."/>
        </authorList>
    </citation>
    <scope>NUCLEOTIDE SEQUENCE</scope>
    <source>
        <strain evidence="1">02402/16</strain>
        <tissue evidence="1">Leaf</tissue>
    </source>
</reference>
<evidence type="ECO:0000313" key="2">
    <source>
        <dbReference type="Proteomes" id="UP001231189"/>
    </source>
</evidence>
<keyword evidence="2" id="KW-1185">Reference proteome</keyword>
<proteinExistence type="predicted"/>
<gene>
    <name evidence="1" type="ORF">QYE76_045291</name>
</gene>
<name>A0AAD8TMP6_LOLMU</name>
<accession>A0AAD8TMP6</accession>
<evidence type="ECO:0008006" key="3">
    <source>
        <dbReference type="Google" id="ProtNLM"/>
    </source>
</evidence>
<sequence length="78" mass="9160">MKFDKLMIWVRVIDLPYNKLNGTWGERIAKKMGEFVKLDINKDGLVSAQYLRARVYIKVKDPLMRWVGLESVKLGKTF</sequence>
<comment type="caution">
    <text evidence="1">The sequence shown here is derived from an EMBL/GenBank/DDBJ whole genome shotgun (WGS) entry which is preliminary data.</text>
</comment>
<organism evidence="1 2">
    <name type="scientific">Lolium multiflorum</name>
    <name type="common">Italian ryegrass</name>
    <name type="synonym">Lolium perenne subsp. multiflorum</name>
    <dbReference type="NCBI Taxonomy" id="4521"/>
    <lineage>
        <taxon>Eukaryota</taxon>
        <taxon>Viridiplantae</taxon>
        <taxon>Streptophyta</taxon>
        <taxon>Embryophyta</taxon>
        <taxon>Tracheophyta</taxon>
        <taxon>Spermatophyta</taxon>
        <taxon>Magnoliopsida</taxon>
        <taxon>Liliopsida</taxon>
        <taxon>Poales</taxon>
        <taxon>Poaceae</taxon>
        <taxon>BOP clade</taxon>
        <taxon>Pooideae</taxon>
        <taxon>Poodae</taxon>
        <taxon>Poeae</taxon>
        <taxon>Poeae Chloroplast Group 2 (Poeae type)</taxon>
        <taxon>Loliodinae</taxon>
        <taxon>Loliinae</taxon>
        <taxon>Lolium</taxon>
    </lineage>
</organism>
<evidence type="ECO:0000313" key="1">
    <source>
        <dbReference type="EMBL" id="KAK1684443.1"/>
    </source>
</evidence>
<dbReference type="AlphaFoldDB" id="A0AAD8TMP6"/>
<dbReference type="EMBL" id="JAUUTY010000002">
    <property type="protein sequence ID" value="KAK1684443.1"/>
    <property type="molecule type" value="Genomic_DNA"/>
</dbReference>
<protein>
    <recommendedName>
        <fullName evidence="3">DUF4283 domain-containing protein</fullName>
    </recommendedName>
</protein>
<dbReference type="Proteomes" id="UP001231189">
    <property type="component" value="Unassembled WGS sequence"/>
</dbReference>